<organism evidence="1 2">
    <name type="scientific">Microthlaspi erraticum</name>
    <dbReference type="NCBI Taxonomy" id="1685480"/>
    <lineage>
        <taxon>Eukaryota</taxon>
        <taxon>Viridiplantae</taxon>
        <taxon>Streptophyta</taxon>
        <taxon>Embryophyta</taxon>
        <taxon>Tracheophyta</taxon>
        <taxon>Spermatophyta</taxon>
        <taxon>Magnoliopsida</taxon>
        <taxon>eudicotyledons</taxon>
        <taxon>Gunneridae</taxon>
        <taxon>Pentapetalae</taxon>
        <taxon>rosids</taxon>
        <taxon>malvids</taxon>
        <taxon>Brassicales</taxon>
        <taxon>Brassicaceae</taxon>
        <taxon>Coluteocarpeae</taxon>
        <taxon>Microthlaspi</taxon>
    </lineage>
</organism>
<keyword evidence="2" id="KW-1185">Reference proteome</keyword>
<dbReference type="EMBL" id="CACVBM020001075">
    <property type="protein sequence ID" value="CAA7029061.1"/>
    <property type="molecule type" value="Genomic_DNA"/>
</dbReference>
<gene>
    <name evidence="1" type="ORF">MERR_LOCUS16296</name>
</gene>
<accession>A0A6D2IL26</accession>
<evidence type="ECO:0000313" key="2">
    <source>
        <dbReference type="Proteomes" id="UP000467841"/>
    </source>
</evidence>
<name>A0A6D2IL26_9BRAS</name>
<dbReference type="AlphaFoldDB" id="A0A6D2IL26"/>
<evidence type="ECO:0000313" key="1">
    <source>
        <dbReference type="EMBL" id="CAA7029061.1"/>
    </source>
</evidence>
<comment type="caution">
    <text evidence="1">The sequence shown here is derived from an EMBL/GenBank/DDBJ whole genome shotgun (WGS) entry which is preliminary data.</text>
</comment>
<proteinExistence type="predicted"/>
<sequence>MGRLQARQDDVDKIERDMACTSELQWLSLCCLFKEISIKVSYGKRVFSMLEDVKELIDRKITGDSMLWLRHLRDVVEERDLLTIVGQETVLEKAWNHLMDKETR</sequence>
<protein>
    <submittedName>
        <fullName evidence="1">Uncharacterized protein</fullName>
    </submittedName>
</protein>
<dbReference type="Proteomes" id="UP000467841">
    <property type="component" value="Unassembled WGS sequence"/>
</dbReference>
<reference evidence="1" key="1">
    <citation type="submission" date="2020-01" db="EMBL/GenBank/DDBJ databases">
        <authorList>
            <person name="Mishra B."/>
        </authorList>
    </citation>
    <scope>NUCLEOTIDE SEQUENCE [LARGE SCALE GENOMIC DNA]</scope>
</reference>